<proteinExistence type="inferred from homology"/>
<evidence type="ECO:0000259" key="11">
    <source>
        <dbReference type="Pfam" id="PF14703"/>
    </source>
</evidence>
<feature type="transmembrane region" description="Helical" evidence="8">
    <location>
        <begin position="269"/>
        <end position="293"/>
    </location>
</feature>
<feature type="transmembrane region" description="Helical" evidence="8">
    <location>
        <begin position="448"/>
        <end position="466"/>
    </location>
</feature>
<feature type="transmembrane region" description="Helical" evidence="8">
    <location>
        <begin position="313"/>
        <end position="341"/>
    </location>
</feature>
<dbReference type="InterPro" id="IPR045122">
    <property type="entry name" value="Csc1-like"/>
</dbReference>
<evidence type="ECO:0000256" key="5">
    <source>
        <dbReference type="ARBA" id="ARBA00022989"/>
    </source>
</evidence>
<feature type="domain" description="CSC1/OSCA1-like 7TM region" evidence="9">
    <location>
        <begin position="267"/>
        <end position="403"/>
    </location>
</feature>
<dbReference type="GO" id="GO:0005886">
    <property type="term" value="C:plasma membrane"/>
    <property type="evidence" value="ECO:0007669"/>
    <property type="project" value="TreeGrafter"/>
</dbReference>
<keyword evidence="3" id="KW-0813">Transport</keyword>
<evidence type="ECO:0000313" key="12">
    <source>
        <dbReference type="EMBL" id="MQL73103.1"/>
    </source>
</evidence>
<evidence type="ECO:0000313" key="13">
    <source>
        <dbReference type="Proteomes" id="UP000652761"/>
    </source>
</evidence>
<evidence type="ECO:0000259" key="9">
    <source>
        <dbReference type="Pfam" id="PF02714"/>
    </source>
</evidence>
<evidence type="ECO:0000256" key="3">
    <source>
        <dbReference type="ARBA" id="ARBA00022448"/>
    </source>
</evidence>
<evidence type="ECO:0000256" key="8">
    <source>
        <dbReference type="SAM" id="Phobius"/>
    </source>
</evidence>
<name>A0A843TUK5_COLES</name>
<keyword evidence="4 8" id="KW-0812">Transmembrane</keyword>
<keyword evidence="7" id="KW-0407">Ion channel</keyword>
<evidence type="ECO:0000256" key="4">
    <source>
        <dbReference type="ARBA" id="ARBA00022692"/>
    </source>
</evidence>
<evidence type="ECO:0000256" key="2">
    <source>
        <dbReference type="ARBA" id="ARBA00007779"/>
    </source>
</evidence>
<feature type="transmembrane region" description="Helical" evidence="8">
    <location>
        <begin position="421"/>
        <end position="441"/>
    </location>
</feature>
<evidence type="ECO:0000256" key="6">
    <source>
        <dbReference type="ARBA" id="ARBA00023136"/>
    </source>
</evidence>
<comment type="subcellular location">
    <subcellularLocation>
        <location evidence="1">Membrane</location>
        <topology evidence="1">Multi-pass membrane protein</topology>
    </subcellularLocation>
</comment>
<evidence type="ECO:0008006" key="14">
    <source>
        <dbReference type="Google" id="ProtNLM"/>
    </source>
</evidence>
<feature type="domain" description="CSC1/OSCA1-like N-terminal transmembrane" evidence="10">
    <location>
        <begin position="13"/>
        <end position="85"/>
    </location>
</feature>
<keyword evidence="13" id="KW-1185">Reference proteome</keyword>
<comment type="similarity">
    <text evidence="2">Belongs to the CSC1 (TC 1.A.17) family.</text>
</comment>
<feature type="transmembrane region" description="Helical" evidence="8">
    <location>
        <begin position="64"/>
        <end position="84"/>
    </location>
</feature>
<evidence type="ECO:0000256" key="1">
    <source>
        <dbReference type="ARBA" id="ARBA00004141"/>
    </source>
</evidence>
<feature type="domain" description="CSC1/OSCA1-like cytosolic" evidence="11">
    <location>
        <begin position="106"/>
        <end position="256"/>
    </location>
</feature>
<comment type="caution">
    <text evidence="12">The sequence shown here is derived from an EMBL/GenBank/DDBJ whole genome shotgun (WGS) entry which is preliminary data.</text>
</comment>
<dbReference type="InterPro" id="IPR032880">
    <property type="entry name" value="CSC1/OSCA1-like_N"/>
</dbReference>
<evidence type="ECO:0000259" key="10">
    <source>
        <dbReference type="Pfam" id="PF13967"/>
    </source>
</evidence>
<keyword evidence="6 8" id="KW-0472">Membrane</keyword>
<keyword evidence="7" id="KW-0406">Ion transport</keyword>
<organism evidence="12 13">
    <name type="scientific">Colocasia esculenta</name>
    <name type="common">Wild taro</name>
    <name type="synonym">Arum esculentum</name>
    <dbReference type="NCBI Taxonomy" id="4460"/>
    <lineage>
        <taxon>Eukaryota</taxon>
        <taxon>Viridiplantae</taxon>
        <taxon>Streptophyta</taxon>
        <taxon>Embryophyta</taxon>
        <taxon>Tracheophyta</taxon>
        <taxon>Spermatophyta</taxon>
        <taxon>Magnoliopsida</taxon>
        <taxon>Liliopsida</taxon>
        <taxon>Araceae</taxon>
        <taxon>Aroideae</taxon>
        <taxon>Colocasieae</taxon>
        <taxon>Colocasia</taxon>
    </lineage>
</organism>
<dbReference type="PANTHER" id="PTHR13018">
    <property type="entry name" value="PROBABLE MEMBRANE PROTEIN DUF221-RELATED"/>
    <property type="match status" value="1"/>
</dbReference>
<protein>
    <recommendedName>
        <fullName evidence="14">CSC1-like protein RXW8</fullName>
    </recommendedName>
</protein>
<accession>A0A843TUK5</accession>
<feature type="transmembrane region" description="Helical" evidence="8">
    <location>
        <begin position="12"/>
        <end position="32"/>
    </location>
</feature>
<evidence type="ECO:0000256" key="7">
    <source>
        <dbReference type="ARBA" id="ARBA00023303"/>
    </source>
</evidence>
<reference evidence="12" key="1">
    <citation type="submission" date="2017-07" db="EMBL/GenBank/DDBJ databases">
        <title>Taro Niue Genome Assembly and Annotation.</title>
        <authorList>
            <person name="Atibalentja N."/>
            <person name="Keating K."/>
            <person name="Fields C.J."/>
        </authorList>
    </citation>
    <scope>NUCLEOTIDE SEQUENCE</scope>
    <source>
        <strain evidence="12">Niue_2</strain>
        <tissue evidence="12">Leaf</tissue>
    </source>
</reference>
<dbReference type="InterPro" id="IPR003864">
    <property type="entry name" value="CSC1/OSCA1-like_7TM"/>
</dbReference>
<gene>
    <name evidence="12" type="ORF">Taro_005469</name>
</gene>
<feature type="transmembrane region" description="Helical" evidence="8">
    <location>
        <begin position="361"/>
        <end position="380"/>
    </location>
</feature>
<dbReference type="OrthoDB" id="1689567at2759"/>
<dbReference type="Pfam" id="PF14703">
    <property type="entry name" value="PHM7_cyt"/>
    <property type="match status" value="1"/>
</dbReference>
<dbReference type="InterPro" id="IPR027815">
    <property type="entry name" value="CSC1/OSCA1-like_cyt"/>
</dbReference>
<dbReference type="Pfam" id="PF13967">
    <property type="entry name" value="RSN1_TM"/>
    <property type="match status" value="1"/>
</dbReference>
<dbReference type="Proteomes" id="UP000652761">
    <property type="component" value="Unassembled WGS sequence"/>
</dbReference>
<dbReference type="PANTHER" id="PTHR13018:SF117">
    <property type="entry name" value="CSC1-LIKE PROTEIN RXW8"/>
    <property type="match status" value="1"/>
</dbReference>
<dbReference type="AlphaFoldDB" id="A0A843TUK5"/>
<dbReference type="EMBL" id="NMUH01000154">
    <property type="protein sequence ID" value="MQL73103.1"/>
    <property type="molecule type" value="Genomic_DNA"/>
</dbReference>
<keyword evidence="5 8" id="KW-1133">Transmembrane helix</keyword>
<dbReference type="Pfam" id="PF02714">
    <property type="entry name" value="RSN1_7TM"/>
    <property type="match status" value="1"/>
</dbReference>
<sequence length="595" mass="67296">MNQYYLLDLKYVCSIRIFSIAAVICIFVVLPLNYFGQEMLHGHIPSESLDVFAIENVKQGSKWLWVHCLALYIISCSACILLYFEYKTIAKMRLIYITESPPNPSHFTVLVRAIPKSTVSFSDCVRDFFMKYHGLSYLSHQMIYRAGKVQKLLNDAEIAYQKIVHLTDSAINRNCGPHGLRCVVCGGISGSFQLYHNDFSLEMTNPRLREKECAAAFVFFKTRYAAVVASQVLQTSNPMLWVTDLAPEPQDVYWSNLWLPYRQLWIRRIATLLGSIVFMLLFIIPVTFVQGLSQLDQLQRTFPFLRSILKKTIINQLVTGYLPSVILQLFLYTVPPTMILFSSIEGPISRSRRKKSACCKVLYFTIWNVFFVNVLSGSVISQLDTISNPKNIPTQLAKAVPRQIFNVYCSKYDTGGQMWPIVHNTTIFSLVLAQIIAIGVFGLKESPVASGFTIPLVILTLLFNEYCRQRFHPIFKSLSAQDVIEMDMQDEQSGRMEQIHEQLKTAYCQFPLKMTSICYRDGEVCHEGETSCEGDVEGEISGAEAKCSPRLETTEAGSSVMVAASSNVMIPVSRLQRAMSSISMLLPSQNANAQR</sequence>
<dbReference type="GO" id="GO:0005227">
    <property type="term" value="F:calcium-activated cation channel activity"/>
    <property type="evidence" value="ECO:0007669"/>
    <property type="project" value="InterPro"/>
</dbReference>